<keyword evidence="3 7" id="KW-1133">Transmembrane helix</keyword>
<dbReference type="PANTHER" id="PTHR30518">
    <property type="entry name" value="ENDOLYTIC MUREIN TRANSGLYCOSYLASE"/>
    <property type="match status" value="1"/>
</dbReference>
<dbReference type="Gene3D" id="3.30.1490.480">
    <property type="entry name" value="Endolytic murein transglycosylase"/>
    <property type="match status" value="1"/>
</dbReference>
<keyword evidence="4 7" id="KW-0472">Membrane</keyword>
<dbReference type="OrthoDB" id="9814591at2"/>
<dbReference type="Proteomes" id="UP000295678">
    <property type="component" value="Unassembled WGS sequence"/>
</dbReference>
<accession>A0A4R3MGA7</accession>
<feature type="region of interest" description="Disordered" evidence="8">
    <location>
        <begin position="1"/>
        <end position="38"/>
    </location>
</feature>
<evidence type="ECO:0000256" key="3">
    <source>
        <dbReference type="ARBA" id="ARBA00022989"/>
    </source>
</evidence>
<reference evidence="9 10" key="1">
    <citation type="submission" date="2019-03" db="EMBL/GenBank/DDBJ databases">
        <title>Genomic Encyclopedia of Type Strains, Phase IV (KMG-IV): sequencing the most valuable type-strain genomes for metagenomic binning, comparative biology and taxonomic classification.</title>
        <authorList>
            <person name="Goeker M."/>
        </authorList>
    </citation>
    <scope>NUCLEOTIDE SEQUENCE [LARGE SCALE GENOMIC DNA]</scope>
    <source>
        <strain evidence="9 10">DSM 19345</strain>
    </source>
</reference>
<dbReference type="GO" id="GO:0009252">
    <property type="term" value="P:peptidoglycan biosynthetic process"/>
    <property type="evidence" value="ECO:0007669"/>
    <property type="project" value="UniProtKB-UniRule"/>
</dbReference>
<dbReference type="EC" id="4.2.2.29" evidence="7"/>
<dbReference type="InterPro" id="IPR003770">
    <property type="entry name" value="MLTG-like"/>
</dbReference>
<feature type="transmembrane region" description="Helical" evidence="7">
    <location>
        <begin position="42"/>
        <end position="66"/>
    </location>
</feature>
<comment type="caution">
    <text evidence="9">The sequence shown here is derived from an EMBL/GenBank/DDBJ whole genome shotgun (WGS) entry which is preliminary data.</text>
</comment>
<evidence type="ECO:0000256" key="2">
    <source>
        <dbReference type="ARBA" id="ARBA00022692"/>
    </source>
</evidence>
<dbReference type="CDD" id="cd08010">
    <property type="entry name" value="MltG_like"/>
    <property type="match status" value="1"/>
</dbReference>
<comment type="similarity">
    <text evidence="7">Belongs to the transglycosylase MltG family.</text>
</comment>
<comment type="subcellular location">
    <subcellularLocation>
        <location evidence="7">Cell inner membrane</location>
        <topology evidence="7">Single-pass membrane protein</topology>
    </subcellularLocation>
</comment>
<sequence length="411" mass="45242">MSEEHRDDRTVGRRFAPRSAREALQPEPAPPPPPSRRAKSSIVVALSGIFTFLMLVVIALGALLVIGKMQFEGKGPLETARTITVAKGQGLREIARQLEREGVISQYWVFVGGVALHKQQNQLKAGEYVIPEHASMADIMDILVEGKAILHQVTIPEGHTSEQVVARLLEDPILIGEIDEIPAEGSLLPETYKFDRGTTRMQLIQRMQRAQAAALEEIWKRRLPDLPIQTPEELVILASIVEKETGRADERPRVAAVFINRLKKGMRLQSDPTILYGLYGGRAFLEYRTITRSELDAPNKYNTYQISGLPPTPIGNPGRAAMEAVANPSRTDELYFVADGTGGHIFAATLDEHNRNVAKWRALERQRRERDAARAREAEAAADGKAADIGEGDDGGAATGTLRGLNLNVTQ</sequence>
<dbReference type="GO" id="GO:0005886">
    <property type="term" value="C:plasma membrane"/>
    <property type="evidence" value="ECO:0007669"/>
    <property type="project" value="UniProtKB-SubCell"/>
</dbReference>
<name>A0A4R3MGA7_9HYPH</name>
<keyword evidence="6 7" id="KW-0961">Cell wall biogenesis/degradation</keyword>
<keyword evidence="10" id="KW-1185">Reference proteome</keyword>
<gene>
    <name evidence="7" type="primary">mltG</name>
    <name evidence="9" type="ORF">EDC22_104136</name>
</gene>
<evidence type="ECO:0000256" key="8">
    <source>
        <dbReference type="SAM" id="MobiDB-lite"/>
    </source>
</evidence>
<feature type="compositionally biased region" description="Basic and acidic residues" evidence="8">
    <location>
        <begin position="1"/>
        <end position="11"/>
    </location>
</feature>
<organism evidence="9 10">
    <name type="scientific">Tepidamorphus gemmatus</name>
    <dbReference type="NCBI Taxonomy" id="747076"/>
    <lineage>
        <taxon>Bacteria</taxon>
        <taxon>Pseudomonadati</taxon>
        <taxon>Pseudomonadota</taxon>
        <taxon>Alphaproteobacteria</taxon>
        <taxon>Hyphomicrobiales</taxon>
        <taxon>Tepidamorphaceae</taxon>
        <taxon>Tepidamorphus</taxon>
    </lineage>
</organism>
<evidence type="ECO:0000256" key="4">
    <source>
        <dbReference type="ARBA" id="ARBA00023136"/>
    </source>
</evidence>
<evidence type="ECO:0000256" key="6">
    <source>
        <dbReference type="ARBA" id="ARBA00023316"/>
    </source>
</evidence>
<comment type="catalytic activity">
    <reaction evidence="7">
        <text>a peptidoglycan chain = a peptidoglycan chain with N-acetyl-1,6-anhydromuramyl-[peptide] at the reducing end + a peptidoglycan chain with N-acetylglucosamine at the non-reducing end.</text>
        <dbReference type="EC" id="4.2.2.29"/>
    </reaction>
</comment>
<feature type="site" description="Important for catalytic activity" evidence="7">
    <location>
        <position position="244"/>
    </location>
</feature>
<feature type="region of interest" description="Disordered" evidence="8">
    <location>
        <begin position="364"/>
        <end position="411"/>
    </location>
</feature>
<evidence type="ECO:0000313" key="10">
    <source>
        <dbReference type="Proteomes" id="UP000295678"/>
    </source>
</evidence>
<protein>
    <recommendedName>
        <fullName evidence="7">Endolytic murein transglycosylase</fullName>
        <ecNumber evidence="7">4.2.2.29</ecNumber>
    </recommendedName>
    <alternativeName>
        <fullName evidence="7">Peptidoglycan lytic transglycosylase</fullName>
    </alternativeName>
    <alternativeName>
        <fullName evidence="7">Peptidoglycan polymerization terminase</fullName>
    </alternativeName>
</protein>
<feature type="compositionally biased region" description="Basic and acidic residues" evidence="8">
    <location>
        <begin position="364"/>
        <end position="379"/>
    </location>
</feature>
<evidence type="ECO:0000256" key="1">
    <source>
        <dbReference type="ARBA" id="ARBA00022475"/>
    </source>
</evidence>
<dbReference type="AlphaFoldDB" id="A0A4R3MGA7"/>
<dbReference type="Pfam" id="PF02618">
    <property type="entry name" value="YceG"/>
    <property type="match status" value="1"/>
</dbReference>
<dbReference type="Gene3D" id="3.30.160.60">
    <property type="entry name" value="Classic Zinc Finger"/>
    <property type="match status" value="1"/>
</dbReference>
<evidence type="ECO:0000313" key="9">
    <source>
        <dbReference type="EMBL" id="TCT11379.1"/>
    </source>
</evidence>
<comment type="function">
    <text evidence="7">Functions as a peptidoglycan terminase that cleaves nascent peptidoglycan strands endolytically to terminate their elongation.</text>
</comment>
<dbReference type="EMBL" id="SMAK01000004">
    <property type="protein sequence ID" value="TCT11379.1"/>
    <property type="molecule type" value="Genomic_DNA"/>
</dbReference>
<dbReference type="NCBIfam" id="TIGR00247">
    <property type="entry name" value="endolytic transglycosylase MltG"/>
    <property type="match status" value="1"/>
</dbReference>
<dbReference type="GO" id="GO:0008932">
    <property type="term" value="F:lytic endotransglycosylase activity"/>
    <property type="evidence" value="ECO:0007669"/>
    <property type="project" value="UniProtKB-UniRule"/>
</dbReference>
<proteinExistence type="inferred from homology"/>
<evidence type="ECO:0000256" key="5">
    <source>
        <dbReference type="ARBA" id="ARBA00023239"/>
    </source>
</evidence>
<evidence type="ECO:0000256" key="7">
    <source>
        <dbReference type="HAMAP-Rule" id="MF_02065"/>
    </source>
</evidence>
<keyword evidence="5 7" id="KW-0456">Lyase</keyword>
<keyword evidence="7" id="KW-0997">Cell inner membrane</keyword>
<dbReference type="HAMAP" id="MF_02065">
    <property type="entry name" value="MltG"/>
    <property type="match status" value="1"/>
</dbReference>
<keyword evidence="2 7" id="KW-0812">Transmembrane</keyword>
<dbReference type="GO" id="GO:0071555">
    <property type="term" value="P:cell wall organization"/>
    <property type="evidence" value="ECO:0007669"/>
    <property type="project" value="UniProtKB-KW"/>
</dbReference>
<dbReference type="PANTHER" id="PTHR30518:SF2">
    <property type="entry name" value="ENDOLYTIC MUREIN TRANSGLYCOSYLASE"/>
    <property type="match status" value="1"/>
</dbReference>
<keyword evidence="1 7" id="KW-1003">Cell membrane</keyword>